<name>A0A0C3FXX1_PILCF</name>
<proteinExistence type="predicted"/>
<evidence type="ECO:0000313" key="2">
    <source>
        <dbReference type="Proteomes" id="UP000054166"/>
    </source>
</evidence>
<dbReference type="HOGENOM" id="CLU_142395_0_0_1"/>
<organism evidence="1 2">
    <name type="scientific">Piloderma croceum (strain F 1598)</name>
    <dbReference type="NCBI Taxonomy" id="765440"/>
    <lineage>
        <taxon>Eukaryota</taxon>
        <taxon>Fungi</taxon>
        <taxon>Dikarya</taxon>
        <taxon>Basidiomycota</taxon>
        <taxon>Agaricomycotina</taxon>
        <taxon>Agaricomycetes</taxon>
        <taxon>Agaricomycetidae</taxon>
        <taxon>Atheliales</taxon>
        <taxon>Atheliaceae</taxon>
        <taxon>Piloderma</taxon>
    </lineage>
</organism>
<dbReference type="OrthoDB" id="3268967at2759"/>
<feature type="non-terminal residue" evidence="1">
    <location>
        <position position="110"/>
    </location>
</feature>
<dbReference type="EMBL" id="KN832987">
    <property type="protein sequence ID" value="KIM84434.1"/>
    <property type="molecule type" value="Genomic_DNA"/>
</dbReference>
<keyword evidence="2" id="KW-1185">Reference proteome</keyword>
<accession>A0A0C3FXX1</accession>
<dbReference type="InParanoid" id="A0A0C3FXX1"/>
<dbReference type="AlphaFoldDB" id="A0A0C3FXX1"/>
<dbReference type="STRING" id="765440.A0A0C3FXX1"/>
<evidence type="ECO:0000313" key="1">
    <source>
        <dbReference type="EMBL" id="KIM84434.1"/>
    </source>
</evidence>
<reference evidence="2" key="2">
    <citation type="submission" date="2015-01" db="EMBL/GenBank/DDBJ databases">
        <title>Evolutionary Origins and Diversification of the Mycorrhizal Mutualists.</title>
        <authorList>
            <consortium name="DOE Joint Genome Institute"/>
            <consortium name="Mycorrhizal Genomics Consortium"/>
            <person name="Kohler A."/>
            <person name="Kuo A."/>
            <person name="Nagy L.G."/>
            <person name="Floudas D."/>
            <person name="Copeland A."/>
            <person name="Barry K.W."/>
            <person name="Cichocki N."/>
            <person name="Veneault-Fourrey C."/>
            <person name="LaButti K."/>
            <person name="Lindquist E.A."/>
            <person name="Lipzen A."/>
            <person name="Lundell T."/>
            <person name="Morin E."/>
            <person name="Murat C."/>
            <person name="Riley R."/>
            <person name="Ohm R."/>
            <person name="Sun H."/>
            <person name="Tunlid A."/>
            <person name="Henrissat B."/>
            <person name="Grigoriev I.V."/>
            <person name="Hibbett D.S."/>
            <person name="Martin F."/>
        </authorList>
    </citation>
    <scope>NUCLEOTIDE SEQUENCE [LARGE SCALE GENOMIC DNA]</scope>
    <source>
        <strain evidence="2">F 1598</strain>
    </source>
</reference>
<sequence length="110" mass="12249">MNTVNVSTGFLPFQLRMGHSPRLIPPISNAEQSQATEDLDTHQAVTMLELIALNVAEAKDNLLAAKVSQAHFVNQHRGEEVVYAVGNKVMLSTEHRRREYMQAHSGRVAK</sequence>
<gene>
    <name evidence="1" type="ORF">PILCRDRAFT_23923</name>
</gene>
<dbReference type="Proteomes" id="UP000054166">
    <property type="component" value="Unassembled WGS sequence"/>
</dbReference>
<reference evidence="1 2" key="1">
    <citation type="submission" date="2014-04" db="EMBL/GenBank/DDBJ databases">
        <authorList>
            <consortium name="DOE Joint Genome Institute"/>
            <person name="Kuo A."/>
            <person name="Tarkka M."/>
            <person name="Buscot F."/>
            <person name="Kohler A."/>
            <person name="Nagy L.G."/>
            <person name="Floudas D."/>
            <person name="Copeland A."/>
            <person name="Barry K.W."/>
            <person name="Cichocki N."/>
            <person name="Veneault-Fourrey C."/>
            <person name="LaButti K."/>
            <person name="Lindquist E.A."/>
            <person name="Lipzen A."/>
            <person name="Lundell T."/>
            <person name="Morin E."/>
            <person name="Murat C."/>
            <person name="Sun H."/>
            <person name="Tunlid A."/>
            <person name="Henrissat B."/>
            <person name="Grigoriev I.V."/>
            <person name="Hibbett D.S."/>
            <person name="Martin F."/>
            <person name="Nordberg H.P."/>
            <person name="Cantor M.N."/>
            <person name="Hua S.X."/>
        </authorList>
    </citation>
    <scope>NUCLEOTIDE SEQUENCE [LARGE SCALE GENOMIC DNA]</scope>
    <source>
        <strain evidence="1 2">F 1598</strain>
    </source>
</reference>
<protein>
    <submittedName>
        <fullName evidence="1">Uncharacterized protein</fullName>
    </submittedName>
</protein>